<feature type="compositionally biased region" description="Low complexity" evidence="1">
    <location>
        <begin position="201"/>
        <end position="211"/>
    </location>
</feature>
<name>A0ABZ1D245_9TREE</name>
<feature type="compositionally biased region" description="Low complexity" evidence="1">
    <location>
        <begin position="262"/>
        <end position="274"/>
    </location>
</feature>
<organism evidence="2 3">
    <name type="scientific">Kwoniella shivajii</name>
    <dbReference type="NCBI Taxonomy" id="564305"/>
    <lineage>
        <taxon>Eukaryota</taxon>
        <taxon>Fungi</taxon>
        <taxon>Dikarya</taxon>
        <taxon>Basidiomycota</taxon>
        <taxon>Agaricomycotina</taxon>
        <taxon>Tremellomycetes</taxon>
        <taxon>Tremellales</taxon>
        <taxon>Cryptococcaceae</taxon>
        <taxon>Kwoniella</taxon>
    </lineage>
</organism>
<protein>
    <submittedName>
        <fullName evidence="2">Uncharacterized protein</fullName>
    </submittedName>
</protein>
<keyword evidence="3" id="KW-1185">Reference proteome</keyword>
<feature type="compositionally biased region" description="Low complexity" evidence="1">
    <location>
        <begin position="321"/>
        <end position="330"/>
    </location>
</feature>
<feature type="compositionally biased region" description="Acidic residues" evidence="1">
    <location>
        <begin position="26"/>
        <end position="36"/>
    </location>
</feature>
<dbReference type="Proteomes" id="UP001329825">
    <property type="component" value="Chromosome 6"/>
</dbReference>
<feature type="compositionally biased region" description="Acidic residues" evidence="1">
    <location>
        <begin position="223"/>
        <end position="233"/>
    </location>
</feature>
<feature type="region of interest" description="Disordered" evidence="1">
    <location>
        <begin position="583"/>
        <end position="615"/>
    </location>
</feature>
<dbReference type="EMBL" id="CP141886">
    <property type="protein sequence ID" value="WRT68093.1"/>
    <property type="molecule type" value="Genomic_DNA"/>
</dbReference>
<feature type="compositionally biased region" description="Acidic residues" evidence="1">
    <location>
        <begin position="54"/>
        <end position="64"/>
    </location>
</feature>
<accession>A0ABZ1D245</accession>
<feature type="compositionally biased region" description="Basic residues" evidence="1">
    <location>
        <begin position="363"/>
        <end position="374"/>
    </location>
</feature>
<feature type="compositionally biased region" description="Acidic residues" evidence="1">
    <location>
        <begin position="146"/>
        <end position="167"/>
    </location>
</feature>
<proteinExistence type="predicted"/>
<feature type="compositionally biased region" description="Basic and acidic residues" evidence="1">
    <location>
        <begin position="439"/>
        <end position="454"/>
    </location>
</feature>
<feature type="compositionally biased region" description="Polar residues" evidence="1">
    <location>
        <begin position="98"/>
        <end position="115"/>
    </location>
</feature>
<feature type="compositionally biased region" description="Low complexity" evidence="1">
    <location>
        <begin position="296"/>
        <end position="308"/>
    </location>
</feature>
<dbReference type="GeneID" id="87957199"/>
<feature type="compositionally biased region" description="Basic and acidic residues" evidence="1">
    <location>
        <begin position="1"/>
        <end position="10"/>
    </location>
</feature>
<evidence type="ECO:0000313" key="2">
    <source>
        <dbReference type="EMBL" id="WRT68093.1"/>
    </source>
</evidence>
<evidence type="ECO:0000256" key="1">
    <source>
        <dbReference type="SAM" id="MobiDB-lite"/>
    </source>
</evidence>
<gene>
    <name evidence="2" type="ORF">IL334_005068</name>
</gene>
<feature type="region of interest" description="Disordered" evidence="1">
    <location>
        <begin position="1"/>
        <end position="571"/>
    </location>
</feature>
<feature type="compositionally biased region" description="Low complexity" evidence="1">
    <location>
        <begin position="375"/>
        <end position="388"/>
    </location>
</feature>
<evidence type="ECO:0000313" key="3">
    <source>
        <dbReference type="Proteomes" id="UP001329825"/>
    </source>
</evidence>
<reference evidence="2 3" key="1">
    <citation type="submission" date="2024-01" db="EMBL/GenBank/DDBJ databases">
        <title>Comparative genomics of Cryptococcus and Kwoniella reveals pathogenesis evolution and contrasting modes of karyotype evolution via chromosome fusion or intercentromeric recombination.</title>
        <authorList>
            <person name="Coelho M.A."/>
            <person name="David-Palma M."/>
            <person name="Shea T."/>
            <person name="Bowers K."/>
            <person name="McGinley-Smith S."/>
            <person name="Mohammad A.W."/>
            <person name="Gnirke A."/>
            <person name="Yurkov A.M."/>
            <person name="Nowrousian M."/>
            <person name="Sun S."/>
            <person name="Cuomo C.A."/>
            <person name="Heitman J."/>
        </authorList>
    </citation>
    <scope>NUCLEOTIDE SEQUENCE [LARGE SCALE GENOMIC DNA]</scope>
    <source>
        <strain evidence="2">CBS 11374</strain>
    </source>
</reference>
<dbReference type="RefSeq" id="XP_062792833.1">
    <property type="nucleotide sequence ID" value="XM_062936782.1"/>
</dbReference>
<feature type="compositionally biased region" description="Basic and acidic residues" evidence="1">
    <location>
        <begin position="392"/>
        <end position="413"/>
    </location>
</feature>
<sequence>MSRPTRERKPASIYGNMTSSDQPYGSDDEDYGETPEIDNGSESGSQGYGGFAGENEDEEEDEEQVEGKGSDDDDDDDEQERLKRPIRNRPAKQVKSGHASNSKVKPASTTSSSKGKTVIKAKEVKKNIKLIQLKPAVTKKSKQTVDSDEEEENDSREDDDKNADDDSEGKAEQKKPSQSSGTKKVEDKKQASATKAKVQKKITSSTKKAASPESSDNEKQSEAEDEEDEDALSDTEKQSKLSKNIAKAEITPADNPTKKGKTPSVKKASAPPKNKSAELKKPANKAHANKIVLAPASGSSSANSTTGNKKGKFTGLAPKNSSVAPSSSSSFAKPDTANKGKSAVTKKQNSGEDEVESVEQERRKAKVLVTKKGKGLVSKPAAPKKAAAVETNKAEVRNKSKQVDEDVKEKDNDEGVEDEKELDTAESSSSVVPDGPTAKPRDNSQSKSSKEVNKRPRANSPVRSEKGPNSKICSTAKIDSPATVYEGESDISAHTVKRKEPAKTKNLDQLSSEDEANQKEREVLDQVVLGEVGPKGSPASTKTVDRHSGAMEVDIPDLNNETQPFLASEKPGKNEELVLIQGSYPTPVTPPKRKASDTPSTPCPSPKRPSPGQKIDNVLRGSIMSSLLSSNFLKTLKFNAIETPTFTSAKISRHWREVLGPELQKLFAGAPPEKGKAKMEKWVRLGMWDVVQKNYDKLDWKSLEHQSGICTTKLKRHFREIIVKEGVKHIESC</sequence>